<name>A0A8A4TF83_SULCO</name>
<dbReference type="InterPro" id="IPR036457">
    <property type="entry name" value="PPM-type-like_dom_sf"/>
</dbReference>
<dbReference type="Pfam" id="PF07228">
    <property type="entry name" value="SpoIIE"/>
    <property type="match status" value="1"/>
</dbReference>
<dbReference type="Pfam" id="PF00072">
    <property type="entry name" value="Response_reg"/>
    <property type="match status" value="1"/>
</dbReference>
<dbReference type="EMBL" id="CP071793">
    <property type="protein sequence ID" value="QTD48759.1"/>
    <property type="molecule type" value="Genomic_DNA"/>
</dbReference>
<dbReference type="InterPro" id="IPR001932">
    <property type="entry name" value="PPM-type_phosphatase-like_dom"/>
</dbReference>
<dbReference type="Gene3D" id="3.60.40.10">
    <property type="entry name" value="PPM-type phosphatase domain"/>
    <property type="match status" value="1"/>
</dbReference>
<dbReference type="GO" id="GO:0000160">
    <property type="term" value="P:phosphorelay signal transduction system"/>
    <property type="evidence" value="ECO:0007669"/>
    <property type="project" value="InterPro"/>
</dbReference>
<dbReference type="KEGG" id="scor:J3U87_24525"/>
<dbReference type="InterPro" id="IPR001789">
    <property type="entry name" value="Sig_transdc_resp-reg_receiver"/>
</dbReference>
<dbReference type="Proteomes" id="UP000663929">
    <property type="component" value="Chromosome"/>
</dbReference>
<feature type="modified residue" description="4-aspartylphosphate" evidence="2">
    <location>
        <position position="61"/>
    </location>
</feature>
<organism evidence="4 5">
    <name type="scientific">Sulfidibacter corallicola</name>
    <dbReference type="NCBI Taxonomy" id="2818388"/>
    <lineage>
        <taxon>Bacteria</taxon>
        <taxon>Pseudomonadati</taxon>
        <taxon>Acidobacteriota</taxon>
        <taxon>Holophagae</taxon>
        <taxon>Acanthopleuribacterales</taxon>
        <taxon>Acanthopleuribacteraceae</taxon>
        <taxon>Sulfidibacter</taxon>
    </lineage>
</organism>
<evidence type="ECO:0000256" key="2">
    <source>
        <dbReference type="PROSITE-ProRule" id="PRU00169"/>
    </source>
</evidence>
<evidence type="ECO:0000259" key="3">
    <source>
        <dbReference type="PROSITE" id="PS50110"/>
    </source>
</evidence>
<dbReference type="SMART" id="SM00331">
    <property type="entry name" value="PP2C_SIG"/>
    <property type="match status" value="1"/>
</dbReference>
<keyword evidence="2" id="KW-0597">Phosphoprotein</keyword>
<dbReference type="Gene3D" id="3.40.50.2300">
    <property type="match status" value="1"/>
</dbReference>
<keyword evidence="1" id="KW-0378">Hydrolase</keyword>
<gene>
    <name evidence="4" type="ORF">J3U87_24525</name>
</gene>
<evidence type="ECO:0000313" key="5">
    <source>
        <dbReference type="Proteomes" id="UP000663929"/>
    </source>
</evidence>
<feature type="domain" description="Response regulatory" evidence="3">
    <location>
        <begin position="12"/>
        <end position="128"/>
    </location>
</feature>
<accession>A0A8A4TF83</accession>
<dbReference type="RefSeq" id="WP_237378410.1">
    <property type="nucleotide sequence ID" value="NZ_CP071793.1"/>
</dbReference>
<keyword evidence="5" id="KW-1185">Reference proteome</keyword>
<evidence type="ECO:0000256" key="1">
    <source>
        <dbReference type="ARBA" id="ARBA00022801"/>
    </source>
</evidence>
<evidence type="ECO:0000313" key="4">
    <source>
        <dbReference type="EMBL" id="QTD48759.1"/>
    </source>
</evidence>
<dbReference type="SUPFAM" id="SSF81606">
    <property type="entry name" value="PP2C-like"/>
    <property type="match status" value="1"/>
</dbReference>
<dbReference type="SUPFAM" id="SSF52172">
    <property type="entry name" value="CheY-like"/>
    <property type="match status" value="1"/>
</dbReference>
<dbReference type="PROSITE" id="PS50110">
    <property type="entry name" value="RESPONSE_REGULATORY"/>
    <property type="match status" value="1"/>
</dbReference>
<dbReference type="SMART" id="SM00448">
    <property type="entry name" value="REC"/>
    <property type="match status" value="1"/>
</dbReference>
<reference evidence="4" key="1">
    <citation type="submission" date="2021-03" db="EMBL/GenBank/DDBJ databases">
        <title>Acanthopleuribacteraceae sp. M133.</title>
        <authorList>
            <person name="Wang G."/>
        </authorList>
    </citation>
    <scope>NUCLEOTIDE SEQUENCE</scope>
    <source>
        <strain evidence="4">M133</strain>
    </source>
</reference>
<sequence length="377" mass="41878">MNEGDLERPIFNVLIVDDTPLNVRVLQRALMCEGYQTLVAYNGREARYLAAKHMPDLILLDIVMPEENGFETLRQLKSNPATQDIPVIFISGDDQVETKVSGLDAGAVDYITKPFHLDEVKARVRLHLRLAIATHAMLASQAQKLKQIREAQTSLLTQPADHPDARFGAVFESLLEAGGDFYEVVPIGDRIYSYFLADVAGHDIATGFLTAALKVLLKQNCTPLYQPAESMRMINRVLLEILPSGKYLTAAYLLLNRQTGTATIVNMAHPPVIYQPVDQRPRLIEIRGDVLGAFGEVTFESVSLQVEPGDRFFMFSDGLLERIGARTVWTATISHIVEMIARLADYPIQDACDNLSTKAKERFGPVDDDLIVLGVQV</sequence>
<dbReference type="InterPro" id="IPR011006">
    <property type="entry name" value="CheY-like_superfamily"/>
</dbReference>
<protein>
    <submittedName>
        <fullName evidence="4">Fused response regulator/phosphatase</fullName>
    </submittedName>
</protein>
<dbReference type="PANTHER" id="PTHR43156">
    <property type="entry name" value="STAGE II SPORULATION PROTEIN E-RELATED"/>
    <property type="match status" value="1"/>
</dbReference>
<proteinExistence type="predicted"/>
<dbReference type="GO" id="GO:0016791">
    <property type="term" value="F:phosphatase activity"/>
    <property type="evidence" value="ECO:0007669"/>
    <property type="project" value="TreeGrafter"/>
</dbReference>
<dbReference type="PANTHER" id="PTHR43156:SF2">
    <property type="entry name" value="STAGE II SPORULATION PROTEIN E"/>
    <property type="match status" value="1"/>
</dbReference>
<dbReference type="InterPro" id="IPR052016">
    <property type="entry name" value="Bact_Sigma-Reg"/>
</dbReference>
<dbReference type="AlphaFoldDB" id="A0A8A4TF83"/>